<keyword evidence="2" id="KW-1185">Reference proteome</keyword>
<gene>
    <name evidence="1" type="ORF">M4V62_08025</name>
</gene>
<dbReference type="RefSeq" id="WP_249586537.1">
    <property type="nucleotide sequence ID" value="NZ_BAAAQL010000008.1"/>
</dbReference>
<accession>A0ABY4PN54</accession>
<protein>
    <submittedName>
        <fullName evidence="1">Uncharacterized protein</fullName>
    </submittedName>
</protein>
<sequence>MELIQHAQSLGPMQLKVSDLLRLVQPDQRIAAQRDLLEMVRFGQDRYLRLLRVVAVEGPPNVFAGAELVGESIAAIRRDIEKIVEGHLEAAEQFEVHFDEGATRLLDLIDEVRTALDGM</sequence>
<name>A0ABY4PN54_9ACTN</name>
<dbReference type="Proteomes" id="UP000829992">
    <property type="component" value="Chromosome"/>
</dbReference>
<proteinExistence type="predicted"/>
<organism evidence="1 2">
    <name type="scientific">Streptomyces durmitorensis</name>
    <dbReference type="NCBI Taxonomy" id="319947"/>
    <lineage>
        <taxon>Bacteria</taxon>
        <taxon>Bacillati</taxon>
        <taxon>Actinomycetota</taxon>
        <taxon>Actinomycetes</taxon>
        <taxon>Kitasatosporales</taxon>
        <taxon>Streptomycetaceae</taxon>
        <taxon>Streptomyces</taxon>
    </lineage>
</organism>
<dbReference type="EMBL" id="CP097289">
    <property type="protein sequence ID" value="UQT55046.1"/>
    <property type="molecule type" value="Genomic_DNA"/>
</dbReference>
<evidence type="ECO:0000313" key="2">
    <source>
        <dbReference type="Proteomes" id="UP000829992"/>
    </source>
</evidence>
<evidence type="ECO:0000313" key="1">
    <source>
        <dbReference type="EMBL" id="UQT55046.1"/>
    </source>
</evidence>
<reference evidence="1 2" key="1">
    <citation type="submission" date="2022-05" db="EMBL/GenBank/DDBJ databases">
        <authorList>
            <person name="Zhou X."/>
            <person name="Li K."/>
            <person name="Man Y."/>
        </authorList>
    </citation>
    <scope>NUCLEOTIDE SEQUENCE [LARGE SCALE GENOMIC DNA]</scope>
    <source>
        <strain evidence="1 2">MS405</strain>
    </source>
</reference>